<dbReference type="GO" id="GO:0005737">
    <property type="term" value="C:cytoplasm"/>
    <property type="evidence" value="ECO:0007669"/>
    <property type="project" value="UniProtKB-SubCell"/>
</dbReference>
<evidence type="ECO:0000313" key="9">
    <source>
        <dbReference type="Proteomes" id="UP001157137"/>
    </source>
</evidence>
<dbReference type="PANTHER" id="PTHR11265">
    <property type="entry name" value="S-ADENOSYL-METHYLTRANSFERASE MRAW"/>
    <property type="match status" value="1"/>
</dbReference>
<dbReference type="SUPFAM" id="SSF53335">
    <property type="entry name" value="S-adenosyl-L-methionine-dependent methyltransferases"/>
    <property type="match status" value="1"/>
</dbReference>
<dbReference type="GO" id="GO:0071424">
    <property type="term" value="F:rRNA (cytosine-N4-)-methyltransferase activity"/>
    <property type="evidence" value="ECO:0007669"/>
    <property type="project" value="UniProtKB-UniRule"/>
</dbReference>
<dbReference type="SUPFAM" id="SSF81799">
    <property type="entry name" value="Putative methyltransferase TM0872, insert domain"/>
    <property type="match status" value="1"/>
</dbReference>
<evidence type="ECO:0000313" key="8">
    <source>
        <dbReference type="EMBL" id="GLV13676.1"/>
    </source>
</evidence>
<feature type="binding site" evidence="7">
    <location>
        <position position="55"/>
    </location>
    <ligand>
        <name>S-adenosyl-L-methionine</name>
        <dbReference type="ChEBI" id="CHEBI:59789"/>
    </ligand>
</feature>
<dbReference type="GO" id="GO:0070475">
    <property type="term" value="P:rRNA base methylation"/>
    <property type="evidence" value="ECO:0007669"/>
    <property type="project" value="UniProtKB-UniRule"/>
</dbReference>
<dbReference type="PANTHER" id="PTHR11265:SF0">
    <property type="entry name" value="12S RRNA N4-METHYLCYTIDINE METHYLTRANSFERASE"/>
    <property type="match status" value="1"/>
</dbReference>
<evidence type="ECO:0000256" key="3">
    <source>
        <dbReference type="ARBA" id="ARBA00022552"/>
    </source>
</evidence>
<dbReference type="Pfam" id="PF01795">
    <property type="entry name" value="Methyltransf_5"/>
    <property type="match status" value="1"/>
</dbReference>
<dbReference type="FunFam" id="1.10.150.170:FF:000001">
    <property type="entry name" value="Ribosomal RNA small subunit methyltransferase H"/>
    <property type="match status" value="1"/>
</dbReference>
<evidence type="ECO:0000256" key="2">
    <source>
        <dbReference type="ARBA" id="ARBA00022490"/>
    </source>
</evidence>
<dbReference type="InterPro" id="IPR029063">
    <property type="entry name" value="SAM-dependent_MTases_sf"/>
</dbReference>
<keyword evidence="6 7" id="KW-0949">S-adenosyl-L-methionine</keyword>
<dbReference type="HAMAP" id="MF_01007">
    <property type="entry name" value="16SrRNA_methyltr_H"/>
    <property type="match status" value="1"/>
</dbReference>
<evidence type="ECO:0000256" key="7">
    <source>
        <dbReference type="HAMAP-Rule" id="MF_01007"/>
    </source>
</evidence>
<organism evidence="8 9">
    <name type="scientific">Alicyclobacillus hesperidum</name>
    <dbReference type="NCBI Taxonomy" id="89784"/>
    <lineage>
        <taxon>Bacteria</taxon>
        <taxon>Bacillati</taxon>
        <taxon>Bacillota</taxon>
        <taxon>Bacilli</taxon>
        <taxon>Bacillales</taxon>
        <taxon>Alicyclobacillaceae</taxon>
        <taxon>Alicyclobacillus</taxon>
    </lineage>
</organism>
<dbReference type="EC" id="2.1.1.199" evidence="7"/>
<comment type="function">
    <text evidence="7">Specifically methylates the N4 position of cytidine in position 1402 (C1402) of 16S rRNA.</text>
</comment>
<dbReference type="PIRSF" id="PIRSF004486">
    <property type="entry name" value="MraW"/>
    <property type="match status" value="1"/>
</dbReference>
<evidence type="ECO:0000256" key="4">
    <source>
        <dbReference type="ARBA" id="ARBA00022603"/>
    </source>
</evidence>
<gene>
    <name evidence="7 8" type="primary">rsmH</name>
    <name evidence="8" type="ORF">Heshes_13600</name>
</gene>
<dbReference type="Gene3D" id="1.10.150.170">
    <property type="entry name" value="Putative methyltransferase TM0872, insert domain"/>
    <property type="match status" value="1"/>
</dbReference>
<dbReference type="AlphaFoldDB" id="A0AA37U298"/>
<keyword evidence="3 7" id="KW-0698">rRNA processing</keyword>
<sequence length="313" mass="34484">MQVDFRHETVLLTATVDALAPRSGGVYVDATLGGGGHTRLLLERSHPGGRVIAMDQDETAIRNAATLVAAYPERLMLVHANFAEMAERLPSLGVTEIDGAMFDLGVSSPQFDVPERGFSYWHEGPLDMRMDQTAKLTAADIVNTWTQAELARIFRDYGEERFARAIAERIVEARSNRPIVTTTELAEIVKFAIPAPARRKGPHPARRTFQAIRIAVNDELGVLERGLAGAFSLLRTGGRLAVISFHSLEDRIVKQVFKELATGCICPPELPVCQCGRQPKGRLVTRKPVSPDDVEVQENARARSAKLRVIEKL</sequence>
<dbReference type="InterPro" id="IPR002903">
    <property type="entry name" value="RsmH"/>
</dbReference>
<keyword evidence="4 7" id="KW-0489">Methyltransferase</keyword>
<feature type="binding site" evidence="7">
    <location>
        <position position="82"/>
    </location>
    <ligand>
        <name>S-adenosyl-L-methionine</name>
        <dbReference type="ChEBI" id="CHEBI:59789"/>
    </ligand>
</feature>
<evidence type="ECO:0000256" key="5">
    <source>
        <dbReference type="ARBA" id="ARBA00022679"/>
    </source>
</evidence>
<dbReference type="Proteomes" id="UP001157137">
    <property type="component" value="Unassembled WGS sequence"/>
</dbReference>
<reference evidence="8" key="1">
    <citation type="submission" date="2023-02" db="EMBL/GenBank/DDBJ databases">
        <title>Proposal of a novel subspecies: Alicyclobacillus hesperidum subspecies aegle.</title>
        <authorList>
            <person name="Goto K."/>
            <person name="Fujii T."/>
            <person name="Yasui K."/>
            <person name="Mochida K."/>
            <person name="Kato-Tanaka Y."/>
            <person name="Morohoshi S."/>
            <person name="An S.Y."/>
            <person name="Kasai H."/>
            <person name="Yokota A."/>
        </authorList>
    </citation>
    <scope>NUCLEOTIDE SEQUENCE</scope>
    <source>
        <strain evidence="8">DSM 12766</strain>
    </source>
</reference>
<keyword evidence="2 7" id="KW-0963">Cytoplasm</keyword>
<name>A0AA37U298_9BACL</name>
<comment type="subcellular location">
    <subcellularLocation>
        <location evidence="7">Cytoplasm</location>
    </subcellularLocation>
</comment>
<comment type="similarity">
    <text evidence="1 7">Belongs to the methyltransferase superfamily. RsmH family.</text>
</comment>
<keyword evidence="5 7" id="KW-0808">Transferase</keyword>
<comment type="catalytic activity">
    <reaction evidence="7">
        <text>cytidine(1402) in 16S rRNA + S-adenosyl-L-methionine = N(4)-methylcytidine(1402) in 16S rRNA + S-adenosyl-L-homocysteine + H(+)</text>
        <dbReference type="Rhea" id="RHEA:42928"/>
        <dbReference type="Rhea" id="RHEA-COMP:10286"/>
        <dbReference type="Rhea" id="RHEA-COMP:10287"/>
        <dbReference type="ChEBI" id="CHEBI:15378"/>
        <dbReference type="ChEBI" id="CHEBI:57856"/>
        <dbReference type="ChEBI" id="CHEBI:59789"/>
        <dbReference type="ChEBI" id="CHEBI:74506"/>
        <dbReference type="ChEBI" id="CHEBI:82748"/>
        <dbReference type="EC" id="2.1.1.199"/>
    </reaction>
</comment>
<dbReference type="EMBL" id="BSRA01000006">
    <property type="protein sequence ID" value="GLV13676.1"/>
    <property type="molecule type" value="Genomic_DNA"/>
</dbReference>
<dbReference type="Gene3D" id="3.40.50.150">
    <property type="entry name" value="Vaccinia Virus protein VP39"/>
    <property type="match status" value="1"/>
</dbReference>
<feature type="binding site" evidence="7">
    <location>
        <position position="103"/>
    </location>
    <ligand>
        <name>S-adenosyl-L-methionine</name>
        <dbReference type="ChEBI" id="CHEBI:59789"/>
    </ligand>
</feature>
<feature type="binding site" evidence="7">
    <location>
        <begin position="35"/>
        <end position="37"/>
    </location>
    <ligand>
        <name>S-adenosyl-L-methionine</name>
        <dbReference type="ChEBI" id="CHEBI:59789"/>
    </ligand>
</feature>
<accession>A0AA37U298</accession>
<protein>
    <recommendedName>
        <fullName evidence="7">Ribosomal RNA small subunit methyltransferase H</fullName>
        <ecNumber evidence="7">2.1.1.199</ecNumber>
    </recommendedName>
    <alternativeName>
        <fullName evidence="7">16S rRNA m(4)C1402 methyltransferase</fullName>
    </alternativeName>
    <alternativeName>
        <fullName evidence="7">rRNA (cytosine-N(4)-)-methyltransferase RsmH</fullName>
    </alternativeName>
</protein>
<feature type="binding site" evidence="7">
    <location>
        <position position="110"/>
    </location>
    <ligand>
        <name>S-adenosyl-L-methionine</name>
        <dbReference type="ChEBI" id="CHEBI:59789"/>
    </ligand>
</feature>
<dbReference type="NCBIfam" id="TIGR00006">
    <property type="entry name" value="16S rRNA (cytosine(1402)-N(4))-methyltransferase RsmH"/>
    <property type="match status" value="1"/>
</dbReference>
<evidence type="ECO:0000256" key="6">
    <source>
        <dbReference type="ARBA" id="ARBA00022691"/>
    </source>
</evidence>
<evidence type="ECO:0000256" key="1">
    <source>
        <dbReference type="ARBA" id="ARBA00010396"/>
    </source>
</evidence>
<dbReference type="InterPro" id="IPR023397">
    <property type="entry name" value="SAM-dep_MeTrfase_MraW_recog"/>
</dbReference>
<comment type="caution">
    <text evidence="8">The sequence shown here is derived from an EMBL/GenBank/DDBJ whole genome shotgun (WGS) entry which is preliminary data.</text>
</comment>
<proteinExistence type="inferred from homology"/>